<dbReference type="Proteomes" id="UP000189966">
    <property type="component" value="Unassembled WGS sequence"/>
</dbReference>
<accession>A0A1T5HWR8</accession>
<gene>
    <name evidence="1" type="ORF">CZ809_00779</name>
</gene>
<sequence length="182" mass="20339">MKRKVFSSKDQLKKWAKKTTGVILTSLTLLGSAESIEFKFPTPKAISHIMETDPTVFPEGSYAISYSNVEELDSSNLDYSKMAMVVAFEAQLADKKTFIGGLRFLIEHLADFKYCCKINKTNPAYVTASIWVIEPSDMVEFKALEDILSKYSAFYAFNDGTGTLNLNNARMGKGSANHMFEV</sequence>
<protein>
    <submittedName>
        <fullName evidence="1">Uncharacterized protein</fullName>
    </submittedName>
</protein>
<organism evidence="1 2">
    <name type="scientific">Photobacterium piscicola</name>
    <dbReference type="NCBI Taxonomy" id="1378299"/>
    <lineage>
        <taxon>Bacteria</taxon>
        <taxon>Pseudomonadati</taxon>
        <taxon>Pseudomonadota</taxon>
        <taxon>Gammaproteobacteria</taxon>
        <taxon>Vibrionales</taxon>
        <taxon>Vibrionaceae</taxon>
        <taxon>Photobacterium</taxon>
    </lineage>
</organism>
<name>A0A1T5HWR8_9GAMM</name>
<dbReference type="EMBL" id="FUZI01000001">
    <property type="protein sequence ID" value="SKC31301.1"/>
    <property type="molecule type" value="Genomic_DNA"/>
</dbReference>
<dbReference type="RefSeq" id="WP_235865777.1">
    <property type="nucleotide sequence ID" value="NZ_FUZI01000001.1"/>
</dbReference>
<proteinExistence type="predicted"/>
<evidence type="ECO:0000313" key="1">
    <source>
        <dbReference type="EMBL" id="SKC31301.1"/>
    </source>
</evidence>
<dbReference type="AlphaFoldDB" id="A0A1T5HWR8"/>
<reference evidence="1 2" key="1">
    <citation type="submission" date="2017-02" db="EMBL/GenBank/DDBJ databases">
        <authorList>
            <person name="Peterson S.W."/>
        </authorList>
    </citation>
    <scope>NUCLEOTIDE SEQUENCE [LARGE SCALE GENOMIC DNA]</scope>
    <source>
        <strain evidence="2">type strain: NCCB 100098</strain>
    </source>
</reference>
<evidence type="ECO:0000313" key="2">
    <source>
        <dbReference type="Proteomes" id="UP000189966"/>
    </source>
</evidence>